<dbReference type="Proteomes" id="UP000315353">
    <property type="component" value="Unassembled WGS sequence"/>
</dbReference>
<sequence>MIIDGLLDQAEAVLVADAEQLLANLDRRLDASEARLSALSREVADIRRGIHSPPVH</sequence>
<organism evidence="2 3">
    <name type="scientific">Corynebacterium flavescens</name>
    <dbReference type="NCBI Taxonomy" id="28028"/>
    <lineage>
        <taxon>Bacteria</taxon>
        <taxon>Bacillati</taxon>
        <taxon>Actinomycetota</taxon>
        <taxon>Actinomycetes</taxon>
        <taxon>Mycobacteriales</taxon>
        <taxon>Corynebacteriaceae</taxon>
        <taxon>Corynebacterium</taxon>
    </lineage>
</organism>
<evidence type="ECO:0000313" key="3">
    <source>
        <dbReference type="Proteomes" id="UP000315353"/>
    </source>
</evidence>
<evidence type="ECO:0000313" key="2">
    <source>
        <dbReference type="EMBL" id="GEB97677.1"/>
    </source>
</evidence>
<reference evidence="2 3" key="1">
    <citation type="submission" date="2019-06" db="EMBL/GenBank/DDBJ databases">
        <title>Whole genome shotgun sequence of Corynebacterium flavescens NBRC 14136.</title>
        <authorList>
            <person name="Hosoyama A."/>
            <person name="Uohara A."/>
            <person name="Ohji S."/>
            <person name="Ichikawa N."/>
        </authorList>
    </citation>
    <scope>NUCLEOTIDE SEQUENCE [LARGE SCALE GENOMIC DNA]</scope>
    <source>
        <strain evidence="2 3">NBRC 14136</strain>
    </source>
</reference>
<evidence type="ECO:0000256" key="1">
    <source>
        <dbReference type="SAM" id="Coils"/>
    </source>
</evidence>
<evidence type="ECO:0008006" key="4">
    <source>
        <dbReference type="Google" id="ProtNLM"/>
    </source>
</evidence>
<proteinExistence type="predicted"/>
<name>A0AB73B888_CORFL</name>
<comment type="caution">
    <text evidence="2">The sequence shown here is derived from an EMBL/GenBank/DDBJ whole genome shotgun (WGS) entry which is preliminary data.</text>
</comment>
<feature type="coiled-coil region" evidence="1">
    <location>
        <begin position="15"/>
        <end position="42"/>
    </location>
</feature>
<gene>
    <name evidence="2" type="ORF">CFL01nite_11720</name>
</gene>
<dbReference type="AlphaFoldDB" id="A0AB73B888"/>
<protein>
    <recommendedName>
        <fullName evidence="4">SlyX family protein</fullName>
    </recommendedName>
</protein>
<dbReference type="RefSeq" id="WP_157105735.1">
    <property type="nucleotide sequence ID" value="NZ_BJNB01000015.1"/>
</dbReference>
<dbReference type="EMBL" id="BJNB01000015">
    <property type="protein sequence ID" value="GEB97677.1"/>
    <property type="molecule type" value="Genomic_DNA"/>
</dbReference>
<dbReference type="GeneID" id="82881587"/>
<accession>A0AB73B888</accession>
<keyword evidence="1" id="KW-0175">Coiled coil</keyword>